<dbReference type="FunFam" id="1.10.238.10:FF:000003">
    <property type="entry name" value="Calmodulin A"/>
    <property type="match status" value="1"/>
</dbReference>
<feature type="repeat" description="WD" evidence="4">
    <location>
        <begin position="153"/>
        <end position="185"/>
    </location>
</feature>
<dbReference type="PROSITE" id="PS50082">
    <property type="entry name" value="WD_REPEATS_2"/>
    <property type="match status" value="4"/>
</dbReference>
<evidence type="ECO:0000256" key="2">
    <source>
        <dbReference type="ARBA" id="ARBA00022737"/>
    </source>
</evidence>
<dbReference type="Pfam" id="PF00400">
    <property type="entry name" value="WD40"/>
    <property type="match status" value="4"/>
</dbReference>
<dbReference type="EMBL" id="CAJNIZ010016002">
    <property type="protein sequence ID" value="CAE7380227.1"/>
    <property type="molecule type" value="Genomic_DNA"/>
</dbReference>
<dbReference type="InterPro" id="IPR011992">
    <property type="entry name" value="EF-hand-dom_pair"/>
</dbReference>
<sequence length="438" mass="48411">MSAAQIQELFKRFDKDGNGRISASELQNVLTWINKDITVAEIGQILREVDTNNDGAIDYNEFVAWTQGGRKTLAKKKQASLVPDLQAALERSQSEAAAVASIPFDAVMAVTYTGEIKQFDKSGGTLEAMGVRTPHNQRYTNVEDDIKHLEKVKDPHKLNLNCFAVDWTSRNVVTASADHTLKMWNFYGNVLRTYAGHPSEVLCVEVDWKNHRMISGSLASDLKMWRLDSSTPLRSFTGSGSGGINCLCVNWRMHRALCGCGKVIELWDISSKSNSDETTSGRLHVFQAHTSTVTSLQVDWAEQIMISASSDKTLRRWDLRDAVLRETFPVGDAQIRCLASPSTPAASVIAGDEKGQIHIWDTQSGTVRKRMSGHKDGVLCISQVHAGFMVSGGRDGKLCYWRLEDGVCLRSVEVSEVSAGMLGHQILRIVALTVQVLR</sequence>
<dbReference type="InterPro" id="IPR002048">
    <property type="entry name" value="EF_hand_dom"/>
</dbReference>
<dbReference type="InterPro" id="IPR020472">
    <property type="entry name" value="WD40_PAC1"/>
</dbReference>
<feature type="domain" description="EF-hand" evidence="5">
    <location>
        <begin position="1"/>
        <end position="36"/>
    </location>
</feature>
<feature type="repeat" description="WD" evidence="4">
    <location>
        <begin position="194"/>
        <end position="235"/>
    </location>
</feature>
<feature type="domain" description="EF-hand" evidence="5">
    <location>
        <begin position="37"/>
        <end position="72"/>
    </location>
</feature>
<dbReference type="GO" id="GO:0005509">
    <property type="term" value="F:calcium ion binding"/>
    <property type="evidence" value="ECO:0007669"/>
    <property type="project" value="InterPro"/>
</dbReference>
<proteinExistence type="predicted"/>
<evidence type="ECO:0000256" key="3">
    <source>
        <dbReference type="ARBA" id="ARBA00022837"/>
    </source>
</evidence>
<dbReference type="AlphaFoldDB" id="A0A812Q854"/>
<feature type="repeat" description="WD" evidence="4">
    <location>
        <begin position="371"/>
        <end position="411"/>
    </location>
</feature>
<dbReference type="SMART" id="SM00320">
    <property type="entry name" value="WD40"/>
    <property type="match status" value="6"/>
</dbReference>
<gene>
    <name evidence="6" type="primary">prp46</name>
    <name evidence="6" type="ORF">SPIL2461_LOCUS9265</name>
</gene>
<name>A0A812Q854_SYMPI</name>
<dbReference type="PROSITE" id="PS00018">
    <property type="entry name" value="EF_HAND_1"/>
    <property type="match status" value="2"/>
</dbReference>
<dbReference type="InterPro" id="IPR001680">
    <property type="entry name" value="WD40_rpt"/>
</dbReference>
<dbReference type="Proteomes" id="UP000649617">
    <property type="component" value="Unassembled WGS sequence"/>
</dbReference>
<dbReference type="PRINTS" id="PR00320">
    <property type="entry name" value="GPROTEINBRPT"/>
</dbReference>
<reference evidence="6" key="1">
    <citation type="submission" date="2021-02" db="EMBL/GenBank/DDBJ databases">
        <authorList>
            <person name="Dougan E. K."/>
            <person name="Rhodes N."/>
            <person name="Thang M."/>
            <person name="Chan C."/>
        </authorList>
    </citation>
    <scope>NUCLEOTIDE SEQUENCE</scope>
</reference>
<dbReference type="Gene3D" id="1.10.238.10">
    <property type="entry name" value="EF-hand"/>
    <property type="match status" value="1"/>
</dbReference>
<dbReference type="SUPFAM" id="SSF50978">
    <property type="entry name" value="WD40 repeat-like"/>
    <property type="match status" value="1"/>
</dbReference>
<keyword evidence="1 4" id="KW-0853">WD repeat</keyword>
<dbReference type="Pfam" id="PF13499">
    <property type="entry name" value="EF-hand_7"/>
    <property type="match status" value="1"/>
</dbReference>
<comment type="caution">
    <text evidence="6">The sequence shown here is derived from an EMBL/GenBank/DDBJ whole genome shotgun (WGS) entry which is preliminary data.</text>
</comment>
<evidence type="ECO:0000256" key="4">
    <source>
        <dbReference type="PROSITE-ProRule" id="PRU00221"/>
    </source>
</evidence>
<feature type="repeat" description="WD" evidence="4">
    <location>
        <begin position="286"/>
        <end position="327"/>
    </location>
</feature>
<evidence type="ECO:0000256" key="1">
    <source>
        <dbReference type="ARBA" id="ARBA00022574"/>
    </source>
</evidence>
<dbReference type="InterPro" id="IPR018247">
    <property type="entry name" value="EF_Hand_1_Ca_BS"/>
</dbReference>
<keyword evidence="3" id="KW-0106">Calcium</keyword>
<dbReference type="PANTHER" id="PTHR14604">
    <property type="entry name" value="WD40 REPEAT PF20"/>
    <property type="match status" value="1"/>
</dbReference>
<dbReference type="InterPro" id="IPR036322">
    <property type="entry name" value="WD40_repeat_dom_sf"/>
</dbReference>
<dbReference type="PROSITE" id="PS50222">
    <property type="entry name" value="EF_HAND_2"/>
    <property type="match status" value="2"/>
</dbReference>
<evidence type="ECO:0000259" key="5">
    <source>
        <dbReference type="PROSITE" id="PS50222"/>
    </source>
</evidence>
<dbReference type="Gene3D" id="2.130.10.10">
    <property type="entry name" value="YVTN repeat-like/Quinoprotein amine dehydrogenase"/>
    <property type="match status" value="2"/>
</dbReference>
<dbReference type="PANTHER" id="PTHR14604:SF3">
    <property type="entry name" value="SPERM-ASSOCIATED ANTIGEN 16 PROTEIN"/>
    <property type="match status" value="1"/>
</dbReference>
<dbReference type="SMART" id="SM00054">
    <property type="entry name" value="EFh"/>
    <property type="match status" value="2"/>
</dbReference>
<dbReference type="CDD" id="cd00051">
    <property type="entry name" value="EFh"/>
    <property type="match status" value="1"/>
</dbReference>
<evidence type="ECO:0000313" key="6">
    <source>
        <dbReference type="EMBL" id="CAE7380227.1"/>
    </source>
</evidence>
<dbReference type="PROSITE" id="PS50294">
    <property type="entry name" value="WD_REPEATS_REGION"/>
    <property type="match status" value="1"/>
</dbReference>
<keyword evidence="2" id="KW-0677">Repeat</keyword>
<dbReference type="SUPFAM" id="SSF47473">
    <property type="entry name" value="EF-hand"/>
    <property type="match status" value="1"/>
</dbReference>
<dbReference type="InterPro" id="IPR050995">
    <property type="entry name" value="WD-F-box_domain-protein"/>
</dbReference>
<dbReference type="InterPro" id="IPR015943">
    <property type="entry name" value="WD40/YVTN_repeat-like_dom_sf"/>
</dbReference>
<accession>A0A812Q854</accession>
<evidence type="ECO:0000313" key="7">
    <source>
        <dbReference type="Proteomes" id="UP000649617"/>
    </source>
</evidence>
<organism evidence="6 7">
    <name type="scientific">Symbiodinium pilosum</name>
    <name type="common">Dinoflagellate</name>
    <dbReference type="NCBI Taxonomy" id="2952"/>
    <lineage>
        <taxon>Eukaryota</taxon>
        <taxon>Sar</taxon>
        <taxon>Alveolata</taxon>
        <taxon>Dinophyceae</taxon>
        <taxon>Suessiales</taxon>
        <taxon>Symbiodiniaceae</taxon>
        <taxon>Symbiodinium</taxon>
    </lineage>
</organism>
<keyword evidence="7" id="KW-1185">Reference proteome</keyword>
<dbReference type="OrthoDB" id="418109at2759"/>
<protein>
    <submittedName>
        <fullName evidence="6">Prp46 protein</fullName>
    </submittedName>
</protein>